<feature type="transmembrane region" description="Helical" evidence="1">
    <location>
        <begin position="136"/>
        <end position="156"/>
    </location>
</feature>
<name>A0ABY3WKI4_9ACTN</name>
<dbReference type="SMART" id="SM00014">
    <property type="entry name" value="acidPPc"/>
    <property type="match status" value="1"/>
</dbReference>
<feature type="transmembrane region" description="Helical" evidence="1">
    <location>
        <begin position="272"/>
        <end position="293"/>
    </location>
</feature>
<feature type="domain" description="Phosphatidic acid phosphatase type 2/haloperoxidase" evidence="2">
    <location>
        <begin position="91"/>
        <end position="205"/>
    </location>
</feature>
<gene>
    <name evidence="3" type="ORF">J4032_17955</name>
</gene>
<dbReference type="EMBL" id="CP071872">
    <property type="protein sequence ID" value="UNM13127.1"/>
    <property type="molecule type" value="Genomic_DNA"/>
</dbReference>
<dbReference type="Pfam" id="PF01569">
    <property type="entry name" value="PAP2"/>
    <property type="match status" value="1"/>
</dbReference>
<feature type="transmembrane region" description="Helical" evidence="1">
    <location>
        <begin position="163"/>
        <end position="184"/>
    </location>
</feature>
<protein>
    <submittedName>
        <fullName evidence="3">Phosphatase PAP2 family protein</fullName>
    </submittedName>
</protein>
<dbReference type="Gene3D" id="1.20.144.10">
    <property type="entry name" value="Phosphatidic acid phosphatase type 2/haloperoxidase"/>
    <property type="match status" value="1"/>
</dbReference>
<feature type="transmembrane region" description="Helical" evidence="1">
    <location>
        <begin position="21"/>
        <end position="38"/>
    </location>
</feature>
<sequence length="319" mass="33562">MSLSTGLSRSALQGLVRRRGLVTAAGALVLLVVVYWLMVRTGTGQRFEDAALRGTLEYADRHERAAANGRLRAISMGSLAFFCVLIVLIGVVRKRWLPALASLFTLIGGLGVAEVLKRYVVVRPLLYGQSDEVRNSFPSGHTTIAMAGLFALLIVVAPRWRGLVALLGALWAVGIGANTVSAHWHRLSDTIGGGLIALAFGAVALAVLASLGRVAPLPAGKAGRVRLMRIAVLVLGFLAVTGLALGILFTVLYARDAGRAGLVEDANWEAYLAAQSFASAASAITALAMLALLRGLDFGGPPDLALPPTDPVRKAMPRR</sequence>
<keyword evidence="1" id="KW-0472">Membrane</keyword>
<dbReference type="InterPro" id="IPR036938">
    <property type="entry name" value="PAP2/HPO_sf"/>
</dbReference>
<proteinExistence type="predicted"/>
<evidence type="ECO:0000313" key="3">
    <source>
        <dbReference type="EMBL" id="UNM13127.1"/>
    </source>
</evidence>
<evidence type="ECO:0000313" key="4">
    <source>
        <dbReference type="Proteomes" id="UP000828924"/>
    </source>
</evidence>
<reference evidence="3 4" key="1">
    <citation type="submission" date="2021-03" db="EMBL/GenBank/DDBJ databases">
        <title>Complete genome of Streptomyces formicae strain 1H-GS9 (DSM 100524).</title>
        <authorList>
            <person name="Atanasov K.E."/>
            <person name="Altabella T."/>
            <person name="Ferrer A."/>
        </authorList>
    </citation>
    <scope>NUCLEOTIDE SEQUENCE [LARGE SCALE GENOMIC DNA]</scope>
    <source>
        <strain evidence="3 4">1H-GS9</strain>
    </source>
</reference>
<dbReference type="InterPro" id="IPR000326">
    <property type="entry name" value="PAP2/HPO"/>
</dbReference>
<dbReference type="Proteomes" id="UP000828924">
    <property type="component" value="Chromosome"/>
</dbReference>
<keyword evidence="1" id="KW-1133">Transmembrane helix</keyword>
<evidence type="ECO:0000259" key="2">
    <source>
        <dbReference type="SMART" id="SM00014"/>
    </source>
</evidence>
<keyword evidence="4" id="KW-1185">Reference proteome</keyword>
<evidence type="ECO:0000256" key="1">
    <source>
        <dbReference type="SAM" id="Phobius"/>
    </source>
</evidence>
<dbReference type="RefSeq" id="WP_242331849.1">
    <property type="nucleotide sequence ID" value="NZ_CP071872.1"/>
</dbReference>
<organism evidence="3 4">
    <name type="scientific">Streptomyces formicae</name>
    <dbReference type="NCBI Taxonomy" id="1616117"/>
    <lineage>
        <taxon>Bacteria</taxon>
        <taxon>Bacillati</taxon>
        <taxon>Actinomycetota</taxon>
        <taxon>Actinomycetes</taxon>
        <taxon>Kitasatosporales</taxon>
        <taxon>Streptomycetaceae</taxon>
        <taxon>Streptomyces</taxon>
    </lineage>
</organism>
<feature type="transmembrane region" description="Helical" evidence="1">
    <location>
        <begin position="73"/>
        <end position="92"/>
    </location>
</feature>
<dbReference type="SUPFAM" id="SSF48317">
    <property type="entry name" value="Acid phosphatase/Vanadium-dependent haloperoxidase"/>
    <property type="match status" value="1"/>
</dbReference>
<accession>A0ABY3WKI4</accession>
<keyword evidence="1" id="KW-0812">Transmembrane</keyword>
<feature type="transmembrane region" description="Helical" evidence="1">
    <location>
        <begin position="190"/>
        <end position="209"/>
    </location>
</feature>
<feature type="transmembrane region" description="Helical" evidence="1">
    <location>
        <begin position="99"/>
        <end position="116"/>
    </location>
</feature>
<feature type="transmembrane region" description="Helical" evidence="1">
    <location>
        <begin position="230"/>
        <end position="252"/>
    </location>
</feature>